<keyword evidence="2" id="KW-0444">Lipid biosynthesis</keyword>
<dbReference type="Proteomes" id="UP001598673">
    <property type="component" value="Unassembled WGS sequence"/>
</dbReference>
<keyword evidence="10" id="KW-1185">Reference proteome</keyword>
<sequence>MSHPWMPVSPCGDGCLTPEATRVGAVRRALRLTGAALVVTAGLLLVPVLAIPPCRDRVVRGVFRGLLAALGIRLVVHGELDGSGRGALVVSNHISFADILGLNATRPMRALAKREIASWPVLGTLASRAGTVFLDRERLSALPAAVDALATALRSGALITVNPEGTTWCGSASGRFRPALFQAAIDAGVPVRPVAVRYLAGGRETTRPAFIGPESLIASLRRTVAIPDLTLELTVCPEIAPGRAGDRRELAALADAAVASALGTVTVAGAALRPRGGRPAPVPEPDDGAGASTPSTATAEPAPMPEETAGRSATAPVSREPVSRERVSSTAVPRAAVRHRP</sequence>
<keyword evidence="7" id="KW-0472">Membrane</keyword>
<evidence type="ECO:0000256" key="3">
    <source>
        <dbReference type="ARBA" id="ARBA00022679"/>
    </source>
</evidence>
<keyword evidence="5 9" id="KW-0012">Acyltransferase</keyword>
<reference evidence="9 10" key="1">
    <citation type="submission" date="2024-09" db="EMBL/GenBank/DDBJ databases">
        <title>The Natural Products Discovery Center: Release of the First 8490 Sequenced Strains for Exploring Actinobacteria Biosynthetic Diversity.</title>
        <authorList>
            <person name="Kalkreuter E."/>
            <person name="Kautsar S.A."/>
            <person name="Yang D."/>
            <person name="Bader C.D."/>
            <person name="Teijaro C.N."/>
            <person name="Fluegel L."/>
            <person name="Davis C.M."/>
            <person name="Simpson J.R."/>
            <person name="Lauterbach L."/>
            <person name="Steele A.D."/>
            <person name="Gui C."/>
            <person name="Meng S."/>
            <person name="Li G."/>
            <person name="Viehrig K."/>
            <person name="Ye F."/>
            <person name="Su P."/>
            <person name="Kiefer A.F."/>
            <person name="Nichols A."/>
            <person name="Cepeda A.J."/>
            <person name="Yan W."/>
            <person name="Fan B."/>
            <person name="Jiang Y."/>
            <person name="Adhikari A."/>
            <person name="Zheng C.-J."/>
            <person name="Schuster L."/>
            <person name="Cowan T.M."/>
            <person name="Smanski M.J."/>
            <person name="Chevrette M.G."/>
            <person name="De Carvalho L.P.S."/>
            <person name="Shen B."/>
        </authorList>
    </citation>
    <scope>NUCLEOTIDE SEQUENCE [LARGE SCALE GENOMIC DNA]</scope>
    <source>
        <strain evidence="9 10">NPDC060353</strain>
    </source>
</reference>
<feature type="transmembrane region" description="Helical" evidence="7">
    <location>
        <begin position="32"/>
        <end position="51"/>
    </location>
</feature>
<evidence type="ECO:0000256" key="7">
    <source>
        <dbReference type="SAM" id="Phobius"/>
    </source>
</evidence>
<dbReference type="PANTHER" id="PTHR10434:SF64">
    <property type="entry name" value="1-ACYL-SN-GLYCEROL-3-PHOSPHATE ACYLTRANSFERASE-RELATED"/>
    <property type="match status" value="1"/>
</dbReference>
<keyword evidence="3" id="KW-0808">Transferase</keyword>
<dbReference type="RefSeq" id="WP_372497680.1">
    <property type="nucleotide sequence ID" value="NZ_JANBBF010000008.1"/>
</dbReference>
<keyword evidence="7" id="KW-0812">Transmembrane</keyword>
<dbReference type="SUPFAM" id="SSF69593">
    <property type="entry name" value="Glycerol-3-phosphate (1)-acyltransferase"/>
    <property type="match status" value="1"/>
</dbReference>
<evidence type="ECO:0000256" key="6">
    <source>
        <dbReference type="SAM" id="MobiDB-lite"/>
    </source>
</evidence>
<keyword evidence="7" id="KW-1133">Transmembrane helix</keyword>
<gene>
    <name evidence="9" type="ORF">ACFWGY_13110</name>
</gene>
<evidence type="ECO:0000313" key="10">
    <source>
        <dbReference type="Proteomes" id="UP001598673"/>
    </source>
</evidence>
<feature type="compositionally biased region" description="Low complexity" evidence="6">
    <location>
        <begin position="288"/>
        <end position="307"/>
    </location>
</feature>
<evidence type="ECO:0000313" key="9">
    <source>
        <dbReference type="EMBL" id="MFD6794274.1"/>
    </source>
</evidence>
<accession>A0ABW6G4Z3</accession>
<evidence type="ECO:0000256" key="4">
    <source>
        <dbReference type="ARBA" id="ARBA00023098"/>
    </source>
</evidence>
<comment type="caution">
    <text evidence="9">The sequence shown here is derived from an EMBL/GenBank/DDBJ whole genome shotgun (WGS) entry which is preliminary data.</text>
</comment>
<organism evidence="9 10">
    <name type="scientific">Prauserella salsuginis</name>
    <dbReference type="NCBI Taxonomy" id="387889"/>
    <lineage>
        <taxon>Bacteria</taxon>
        <taxon>Bacillati</taxon>
        <taxon>Actinomycetota</taxon>
        <taxon>Actinomycetes</taxon>
        <taxon>Pseudonocardiales</taxon>
        <taxon>Pseudonocardiaceae</taxon>
        <taxon>Prauserella</taxon>
        <taxon>Prauserella salsuginis group</taxon>
    </lineage>
</organism>
<dbReference type="InterPro" id="IPR002123">
    <property type="entry name" value="Plipid/glycerol_acylTrfase"/>
</dbReference>
<dbReference type="EMBL" id="JBHXCV010000007">
    <property type="protein sequence ID" value="MFD6794274.1"/>
    <property type="molecule type" value="Genomic_DNA"/>
</dbReference>
<proteinExistence type="predicted"/>
<feature type="region of interest" description="Disordered" evidence="6">
    <location>
        <begin position="272"/>
        <end position="341"/>
    </location>
</feature>
<name>A0ABW6G4Z3_9PSEU</name>
<dbReference type="SMART" id="SM00563">
    <property type="entry name" value="PlsC"/>
    <property type="match status" value="1"/>
</dbReference>
<dbReference type="Pfam" id="PF01553">
    <property type="entry name" value="Acyltransferase"/>
    <property type="match status" value="1"/>
</dbReference>
<evidence type="ECO:0000256" key="2">
    <source>
        <dbReference type="ARBA" id="ARBA00022516"/>
    </source>
</evidence>
<comment type="pathway">
    <text evidence="1">Lipid metabolism.</text>
</comment>
<protein>
    <submittedName>
        <fullName evidence="9">Lysophospholipid acyltransferase family protein</fullName>
    </submittedName>
</protein>
<dbReference type="PANTHER" id="PTHR10434">
    <property type="entry name" value="1-ACYL-SN-GLYCEROL-3-PHOSPHATE ACYLTRANSFERASE"/>
    <property type="match status" value="1"/>
</dbReference>
<keyword evidence="4" id="KW-0443">Lipid metabolism</keyword>
<evidence type="ECO:0000256" key="1">
    <source>
        <dbReference type="ARBA" id="ARBA00005189"/>
    </source>
</evidence>
<feature type="domain" description="Phospholipid/glycerol acyltransferase" evidence="8">
    <location>
        <begin position="87"/>
        <end position="199"/>
    </location>
</feature>
<evidence type="ECO:0000259" key="8">
    <source>
        <dbReference type="SMART" id="SM00563"/>
    </source>
</evidence>
<dbReference type="GO" id="GO:0016746">
    <property type="term" value="F:acyltransferase activity"/>
    <property type="evidence" value="ECO:0007669"/>
    <property type="project" value="UniProtKB-KW"/>
</dbReference>
<dbReference type="CDD" id="cd07989">
    <property type="entry name" value="LPLAT_AGPAT-like"/>
    <property type="match status" value="1"/>
</dbReference>
<evidence type="ECO:0000256" key="5">
    <source>
        <dbReference type="ARBA" id="ARBA00023315"/>
    </source>
</evidence>